<gene>
    <name evidence="1" type="ORF">GMARGA_LOCUS34419</name>
</gene>
<name>A0ABN7WS03_GIGMA</name>
<reference evidence="1 2" key="1">
    <citation type="submission" date="2021-06" db="EMBL/GenBank/DDBJ databases">
        <authorList>
            <person name="Kallberg Y."/>
            <person name="Tangrot J."/>
            <person name="Rosling A."/>
        </authorList>
    </citation>
    <scope>NUCLEOTIDE SEQUENCE [LARGE SCALE GENOMIC DNA]</scope>
    <source>
        <strain evidence="1 2">120-4 pot B 10/14</strain>
    </source>
</reference>
<dbReference type="EMBL" id="CAJVQB010060261">
    <property type="protein sequence ID" value="CAG8839363.1"/>
    <property type="molecule type" value="Genomic_DNA"/>
</dbReference>
<comment type="caution">
    <text evidence="1">The sequence shown here is derived from an EMBL/GenBank/DDBJ whole genome shotgun (WGS) entry which is preliminary data.</text>
</comment>
<evidence type="ECO:0000313" key="1">
    <source>
        <dbReference type="EMBL" id="CAG8839363.1"/>
    </source>
</evidence>
<organism evidence="1 2">
    <name type="scientific">Gigaspora margarita</name>
    <dbReference type="NCBI Taxonomy" id="4874"/>
    <lineage>
        <taxon>Eukaryota</taxon>
        <taxon>Fungi</taxon>
        <taxon>Fungi incertae sedis</taxon>
        <taxon>Mucoromycota</taxon>
        <taxon>Glomeromycotina</taxon>
        <taxon>Glomeromycetes</taxon>
        <taxon>Diversisporales</taxon>
        <taxon>Gigasporaceae</taxon>
        <taxon>Gigaspora</taxon>
    </lineage>
</organism>
<dbReference type="PANTHER" id="PTHR46954:SF1">
    <property type="entry name" value="C2H2-TYPE DOMAIN-CONTAINING PROTEIN"/>
    <property type="match status" value="1"/>
</dbReference>
<keyword evidence="2" id="KW-1185">Reference proteome</keyword>
<feature type="non-terminal residue" evidence="1">
    <location>
        <position position="331"/>
    </location>
</feature>
<accession>A0ABN7WS03</accession>
<evidence type="ECO:0000313" key="2">
    <source>
        <dbReference type="Proteomes" id="UP000789901"/>
    </source>
</evidence>
<sequence>MPEHIDSHYCLHIVKSAKQVATTFAVHSVIILQNDKAKVLLGILAVGRTFKTIQMAYEPVEIPDHDFSKGSKQKLTPSVYLTIDPEDSNNSLHTVDLMIMMENSVLSSKLKLENKFKPILVLLVDSGLNENPRHQKDIKEYCKLFIELNLDYFTIRTHTPRQFAYNSVECSMFTLSEKLAGIVLPIDNFGSHLSSNSVMNNIDLAKQNFRYTAKEVAALLAKNNRFLPPITKGRDGHFLNPIHTLQYINKLKLLGFDQHCSFISSELYLQLVCSICYRYFSAIILLTQYKKFMYPLTFRKQHSESCAVTDEYFPTNEKKVLNVFISYLSDS</sequence>
<proteinExistence type="predicted"/>
<dbReference type="PANTHER" id="PTHR46954">
    <property type="entry name" value="C2H2-TYPE DOMAIN-CONTAINING PROTEIN"/>
    <property type="match status" value="1"/>
</dbReference>
<protein>
    <submittedName>
        <fullName evidence="1">35942_t:CDS:1</fullName>
    </submittedName>
</protein>
<dbReference type="Proteomes" id="UP000789901">
    <property type="component" value="Unassembled WGS sequence"/>
</dbReference>